<feature type="region of interest" description="Disordered" evidence="15">
    <location>
        <begin position="176"/>
        <end position="208"/>
    </location>
</feature>
<evidence type="ECO:0000256" key="9">
    <source>
        <dbReference type="ARBA" id="ARBA00022723"/>
    </source>
</evidence>
<dbReference type="InterPro" id="IPR001709">
    <property type="entry name" value="Flavoprot_Pyr_Nucl_cyt_Rdtase"/>
</dbReference>
<dbReference type="PRINTS" id="PR00369">
    <property type="entry name" value="FLAVODOXIN"/>
</dbReference>
<keyword evidence="19" id="KW-1185">Reference proteome</keyword>
<keyword evidence="8" id="KW-0288">FMN</keyword>
<evidence type="ECO:0000256" key="3">
    <source>
        <dbReference type="ARBA" id="ARBA00001974"/>
    </source>
</evidence>
<feature type="region of interest" description="Disordered" evidence="15">
    <location>
        <begin position="221"/>
        <end position="310"/>
    </location>
</feature>
<keyword evidence="13" id="KW-0560">Oxidoreductase</keyword>
<comment type="cofactor">
    <cofactor evidence="2">
        <name>heme b</name>
        <dbReference type="ChEBI" id="CHEBI:60344"/>
    </cofactor>
</comment>
<keyword evidence="12" id="KW-0112">Calmodulin-binding</keyword>
<comment type="similarity">
    <text evidence="4">Belongs to the NOS family.</text>
</comment>
<dbReference type="Gene3D" id="3.40.50.80">
    <property type="entry name" value="Nucleotide-binding domain of ferredoxin-NADP reductase (FNR) module"/>
    <property type="match status" value="1"/>
</dbReference>
<evidence type="ECO:0000256" key="7">
    <source>
        <dbReference type="ARBA" id="ARBA00022630"/>
    </source>
</evidence>
<dbReference type="InterPro" id="IPR008254">
    <property type="entry name" value="Flavodoxin/NO_synth"/>
</dbReference>
<dbReference type="InterPro" id="IPR039261">
    <property type="entry name" value="FNR_nucleotide-bd"/>
</dbReference>
<feature type="domain" description="Flavodoxin-like" evidence="16">
    <location>
        <begin position="619"/>
        <end position="762"/>
    </location>
</feature>
<dbReference type="PANTHER" id="PTHR43410:SF1">
    <property type="entry name" value="NITRIC OXIDE SYNTHASE"/>
    <property type="match status" value="1"/>
</dbReference>
<dbReference type="EMBL" id="JARBDR010000440">
    <property type="protein sequence ID" value="KAJ8312099.1"/>
    <property type="molecule type" value="Genomic_DNA"/>
</dbReference>
<evidence type="ECO:0000256" key="6">
    <source>
        <dbReference type="ARBA" id="ARBA00022617"/>
    </source>
</evidence>
<dbReference type="InterPro" id="IPR017927">
    <property type="entry name" value="FAD-bd_FR_type"/>
</dbReference>
<organism evidence="18 19">
    <name type="scientific">Tegillarca granosa</name>
    <name type="common">Malaysian cockle</name>
    <name type="synonym">Anadara granosa</name>
    <dbReference type="NCBI Taxonomy" id="220873"/>
    <lineage>
        <taxon>Eukaryota</taxon>
        <taxon>Metazoa</taxon>
        <taxon>Spiralia</taxon>
        <taxon>Lophotrochozoa</taxon>
        <taxon>Mollusca</taxon>
        <taxon>Bivalvia</taxon>
        <taxon>Autobranchia</taxon>
        <taxon>Pteriomorphia</taxon>
        <taxon>Arcoida</taxon>
        <taxon>Arcoidea</taxon>
        <taxon>Arcidae</taxon>
        <taxon>Tegillarca</taxon>
    </lineage>
</organism>
<proteinExistence type="inferred from homology"/>
<dbReference type="InterPro" id="IPR004030">
    <property type="entry name" value="NOS_N"/>
</dbReference>
<dbReference type="Gene3D" id="2.30.42.10">
    <property type="match status" value="1"/>
</dbReference>
<dbReference type="InterPro" id="IPR017938">
    <property type="entry name" value="Riboflavin_synthase-like_b-brl"/>
</dbReference>
<evidence type="ECO:0000256" key="15">
    <source>
        <dbReference type="SAM" id="MobiDB-lite"/>
    </source>
</evidence>
<comment type="cofactor">
    <cofactor evidence="1">
        <name>FMN</name>
        <dbReference type="ChEBI" id="CHEBI:58210"/>
    </cofactor>
</comment>
<evidence type="ECO:0000256" key="4">
    <source>
        <dbReference type="ARBA" id="ARBA00006267"/>
    </source>
</evidence>
<dbReference type="Proteomes" id="UP001217089">
    <property type="component" value="Unassembled WGS sequence"/>
</dbReference>
<keyword evidence="9" id="KW-0479">Metal-binding</keyword>
<dbReference type="InterPro" id="IPR001433">
    <property type="entry name" value="OxRdtase_FAD/NAD-bd"/>
</dbReference>
<dbReference type="InterPro" id="IPR001094">
    <property type="entry name" value="Flavdoxin-like"/>
</dbReference>
<keyword evidence="10" id="KW-0274">FAD</keyword>
<gene>
    <name evidence="18" type="ORF">KUTeg_009472</name>
</gene>
<dbReference type="Gene3D" id="1.20.990.10">
    <property type="entry name" value="NADPH-cytochrome p450 Reductase, Chain A, domain 3"/>
    <property type="match status" value="1"/>
</dbReference>
<evidence type="ECO:0000256" key="2">
    <source>
        <dbReference type="ARBA" id="ARBA00001970"/>
    </source>
</evidence>
<feature type="domain" description="FAD-binding FR-type" evidence="17">
    <location>
        <begin position="776"/>
        <end position="1025"/>
    </location>
</feature>
<dbReference type="PRINTS" id="PR00371">
    <property type="entry name" value="FPNCR"/>
</dbReference>
<dbReference type="PROSITE" id="PS50902">
    <property type="entry name" value="FLAVODOXIN_LIKE"/>
    <property type="match status" value="1"/>
</dbReference>
<dbReference type="Gene3D" id="3.40.50.360">
    <property type="match status" value="2"/>
</dbReference>
<feature type="compositionally biased region" description="Polar residues" evidence="15">
    <location>
        <begin position="183"/>
        <end position="197"/>
    </location>
</feature>
<feature type="compositionally biased region" description="Polar residues" evidence="15">
    <location>
        <begin position="129"/>
        <end position="142"/>
    </location>
</feature>
<dbReference type="Pfam" id="PF00175">
    <property type="entry name" value="NAD_binding_1"/>
    <property type="match status" value="1"/>
</dbReference>
<protein>
    <recommendedName>
        <fullName evidence="5">nitric-oxide synthase (NADPH)</fullName>
        <ecNumber evidence="5">1.14.13.39</ecNumber>
    </recommendedName>
</protein>
<reference evidence="18 19" key="1">
    <citation type="submission" date="2022-12" db="EMBL/GenBank/DDBJ databases">
        <title>Chromosome-level genome of Tegillarca granosa.</title>
        <authorList>
            <person name="Kim J."/>
        </authorList>
    </citation>
    <scope>NUCLEOTIDE SEQUENCE [LARGE SCALE GENOMIC DNA]</scope>
    <source>
        <strain evidence="18">Teg-2019</strain>
        <tissue evidence="18">Adductor muscle</tissue>
    </source>
</reference>
<keyword evidence="11" id="KW-0521">NADP</keyword>
<dbReference type="InterPro" id="IPR036034">
    <property type="entry name" value="PDZ_sf"/>
</dbReference>
<evidence type="ECO:0000256" key="8">
    <source>
        <dbReference type="ARBA" id="ARBA00022643"/>
    </source>
</evidence>
<evidence type="ECO:0000256" key="1">
    <source>
        <dbReference type="ARBA" id="ARBA00001917"/>
    </source>
</evidence>
<evidence type="ECO:0000256" key="14">
    <source>
        <dbReference type="ARBA" id="ARBA00023004"/>
    </source>
</evidence>
<comment type="cofactor">
    <cofactor evidence="3">
        <name>FAD</name>
        <dbReference type="ChEBI" id="CHEBI:57692"/>
    </cofactor>
</comment>
<feature type="region of interest" description="Disordered" evidence="15">
    <location>
        <begin position="125"/>
        <end position="144"/>
    </location>
</feature>
<dbReference type="SUPFAM" id="SSF52343">
    <property type="entry name" value="Ferredoxin reductase-like, C-terminal NADP-linked domain"/>
    <property type="match status" value="1"/>
</dbReference>
<evidence type="ECO:0000313" key="19">
    <source>
        <dbReference type="Proteomes" id="UP001217089"/>
    </source>
</evidence>
<dbReference type="Pfam" id="PF00667">
    <property type="entry name" value="FAD_binding_1"/>
    <property type="match status" value="1"/>
</dbReference>
<dbReference type="InterPro" id="IPR029039">
    <property type="entry name" value="Flavoprotein-like_sf"/>
</dbReference>
<dbReference type="PROSITE" id="PS51384">
    <property type="entry name" value="FAD_FR"/>
    <property type="match status" value="1"/>
</dbReference>
<dbReference type="Gene3D" id="3.90.440.10">
    <property type="entry name" value="Nitric Oxide Synthase,Heme Domain,Chain A domain 2"/>
    <property type="match status" value="1"/>
</dbReference>
<dbReference type="InterPro" id="IPR044940">
    <property type="entry name" value="NOS_dom_2"/>
</dbReference>
<dbReference type="InterPro" id="IPR050607">
    <property type="entry name" value="NOS"/>
</dbReference>
<dbReference type="Gene3D" id="2.40.30.10">
    <property type="entry name" value="Translation factors"/>
    <property type="match status" value="1"/>
</dbReference>
<dbReference type="SUPFAM" id="SSF50156">
    <property type="entry name" value="PDZ domain-like"/>
    <property type="match status" value="1"/>
</dbReference>
<keyword evidence="6" id="KW-0349">Heme</keyword>
<dbReference type="EC" id="1.14.13.39" evidence="5"/>
<accession>A0ABQ9F3Y7</accession>
<evidence type="ECO:0000259" key="17">
    <source>
        <dbReference type="PROSITE" id="PS51384"/>
    </source>
</evidence>
<dbReference type="InterPro" id="IPR036119">
    <property type="entry name" value="NOS_N_sf"/>
</dbReference>
<dbReference type="InterPro" id="IPR003097">
    <property type="entry name" value="CysJ-like_FAD-binding"/>
</dbReference>
<evidence type="ECO:0000256" key="11">
    <source>
        <dbReference type="ARBA" id="ARBA00022857"/>
    </source>
</evidence>
<comment type="caution">
    <text evidence="18">The sequence shown here is derived from an EMBL/GenBank/DDBJ whole genome shotgun (WGS) entry which is preliminary data.</text>
</comment>
<dbReference type="SUPFAM" id="SSF56512">
    <property type="entry name" value="Nitric oxide (NO) synthase oxygenase domain"/>
    <property type="match status" value="1"/>
</dbReference>
<feature type="compositionally biased region" description="Basic and acidic residues" evidence="15">
    <location>
        <begin position="243"/>
        <end position="252"/>
    </location>
</feature>
<dbReference type="PANTHER" id="PTHR43410">
    <property type="entry name" value="NITRIC OXIDE SYNTHASE OXYGENASE"/>
    <property type="match status" value="1"/>
</dbReference>
<evidence type="ECO:0000256" key="12">
    <source>
        <dbReference type="ARBA" id="ARBA00022860"/>
    </source>
</evidence>
<keyword evidence="7" id="KW-0285">Flavoprotein</keyword>
<dbReference type="SUPFAM" id="SSF63380">
    <property type="entry name" value="Riboflavin synthase domain-like"/>
    <property type="match status" value="1"/>
</dbReference>
<evidence type="ECO:0000313" key="18">
    <source>
        <dbReference type="EMBL" id="KAJ8312099.1"/>
    </source>
</evidence>
<dbReference type="Pfam" id="PF00258">
    <property type="entry name" value="Flavodoxin_1"/>
    <property type="match status" value="1"/>
</dbReference>
<evidence type="ECO:0000259" key="16">
    <source>
        <dbReference type="PROSITE" id="PS50902"/>
    </source>
</evidence>
<evidence type="ECO:0000256" key="10">
    <source>
        <dbReference type="ARBA" id="ARBA00022827"/>
    </source>
</evidence>
<name>A0ABQ9F3Y7_TEGGR</name>
<evidence type="ECO:0000256" key="13">
    <source>
        <dbReference type="ARBA" id="ARBA00023002"/>
    </source>
</evidence>
<dbReference type="Pfam" id="PF02898">
    <property type="entry name" value="NO_synthase"/>
    <property type="match status" value="1"/>
</dbReference>
<dbReference type="InterPro" id="IPR023173">
    <property type="entry name" value="NADPH_Cyt_P450_Rdtase_alpha"/>
</dbReference>
<keyword evidence="14" id="KW-0408">Iron</keyword>
<dbReference type="SUPFAM" id="SSF52218">
    <property type="entry name" value="Flavoproteins"/>
    <property type="match status" value="1"/>
</dbReference>
<evidence type="ECO:0000256" key="5">
    <source>
        <dbReference type="ARBA" id="ARBA00012989"/>
    </source>
</evidence>
<dbReference type="Gene3D" id="3.90.340.10">
    <property type="entry name" value="Nitric Oxide Synthase, Chain A, domain 1"/>
    <property type="match status" value="2"/>
</dbReference>
<dbReference type="InterPro" id="IPR044943">
    <property type="entry name" value="NOS_dom_1"/>
</dbReference>
<sequence>MPEMEEEIANLIRVKLFKRSQDGLGFLIKPRTQKPYVVISALVSGGMAEQSGLVQVVMRKPLNYLRLFLIDAPVVLLLRGPDGYATYLQTTFEENGVPKTTRITKQIVHNDSIVSRLRKKFSRSLSPSAQGGSVHSQSNENSPGKFRHIIDRREFSHCDDKPCCVCSLESNKNMECKNHKSQDSQAQKLSPSMQSKTADGMTPRHECNSSPEIVVTSIQNDISKSKDNKNLSPVTVTGSSGGKKIEIHHDTEQLTVVVNKDGKTSNSDVSNGHHHHQNGYLSDENKSVLSPGKHRRHGDRRGSSSSPKKYVKLKNIADDKFVMTDTLHNKCIEPVPCSSERCLGSLMDTPSKRSYGEPRPKEEVIGQAKDFIEQYYTSIKRYLFDARHITTARGMFEAICNHIKYGTNKGNLRTDGKHDYRIWNAQLIRYAGYRQPDGSIIGDPANVEFTEICMKMGWKGLEFTAAPFNGWYMGTEIGARDFCDKHRYNLTETIAEKMGLDTRKNSSLWRDRALVEINVAVLHSFQAQGVTITDHHAASESFMKHLENEQKLRGGCPGDWVWVVPPMSGSILPVFHQEMLLYKLKPSYEYQDDPWKHHTWKKDRDKTKSIDRPKRKFGFKELARAVKFSAKLMGKALARRVKCTILYATETGKSEGFAKTFETLSMSYYRMSTASDSEPPPPEPENKKDDFCNLEMTDGPLSNVRYSVFGLGSRAYPNFCAFGHFVDNMLSSLGGERILKIGEGDELCGQEESFKNWAKDVFKAACETFCVGDDNSILEATGALSKTDFTWSPGKFSRQTILVKLDNQGTSELGYAPGDHCAIFPANNSSLVDSIISRLHNAPAADSVIRVEVLQERTTPMGTTKSWSPFEKIPLCTLRTAFSRFLDITTPPSQALLKLLAAQATKDSDREKLENLANDMHEYEDWKFEKMPNLVEVLDEFPSLKVNPSLLITQLPLLQQRFYSISSSAKATPGEIHCTIAIVNFRTMGGVGPVHEGVCSAWLNKCDIGEMVPCIVRTAPMFHLPEDNTLPVIMVGPGTGIAPFRSFWQQRKSTMDHIYKDELKTFGQEGVLTDVHIALSREPNTYVQDVLKQNGQKVYDSIVRNGGHFYVCGDVQMASDVSATLSKIFQEIGKMTATEAQTFILKLREANRFHEDIFGVTVKKEVTERVRDQAKKAWKYINATVMEKNKDLKKLNFQTMKLKLRITMMDVFQILKIQGVISDTFQQSQGFPSLKKLYMKILTIIMRKRKQAACETFCVGDDNSILEATGALSKTDFTWSPGKFSSYYFIKNLTFKIHRIEYQHITLLNRSASVDIFFINCRNLQSKQFSQCSTQT</sequence>